<proteinExistence type="predicted"/>
<evidence type="ECO:0000313" key="1">
    <source>
        <dbReference type="EMBL" id="KAF2203342.1"/>
    </source>
</evidence>
<dbReference type="OrthoDB" id="4476201at2759"/>
<comment type="caution">
    <text evidence="1">The sequence shown here is derived from an EMBL/GenBank/DDBJ whole genome shotgun (WGS) entry which is preliminary data.</text>
</comment>
<dbReference type="Proteomes" id="UP000799536">
    <property type="component" value="Unassembled WGS sequence"/>
</dbReference>
<gene>
    <name evidence="1" type="ORF">GQ43DRAFT_499526</name>
</gene>
<accession>A0A9P4JQ56</accession>
<dbReference type="EMBL" id="ML993906">
    <property type="protein sequence ID" value="KAF2203342.1"/>
    <property type="molecule type" value="Genomic_DNA"/>
</dbReference>
<dbReference type="AlphaFoldDB" id="A0A9P4JQ56"/>
<evidence type="ECO:0000313" key="2">
    <source>
        <dbReference type="Proteomes" id="UP000799536"/>
    </source>
</evidence>
<keyword evidence="2" id="KW-1185">Reference proteome</keyword>
<feature type="non-terminal residue" evidence="1">
    <location>
        <position position="174"/>
    </location>
</feature>
<name>A0A9P4JQ56_9PLEO</name>
<reference evidence="1" key="1">
    <citation type="journal article" date="2020" name="Stud. Mycol.">
        <title>101 Dothideomycetes genomes: a test case for predicting lifestyles and emergence of pathogens.</title>
        <authorList>
            <person name="Haridas S."/>
            <person name="Albert R."/>
            <person name="Binder M."/>
            <person name="Bloem J."/>
            <person name="Labutti K."/>
            <person name="Salamov A."/>
            <person name="Andreopoulos B."/>
            <person name="Baker S."/>
            <person name="Barry K."/>
            <person name="Bills G."/>
            <person name="Bluhm B."/>
            <person name="Cannon C."/>
            <person name="Castanera R."/>
            <person name="Culley D."/>
            <person name="Daum C."/>
            <person name="Ezra D."/>
            <person name="Gonzalez J."/>
            <person name="Henrissat B."/>
            <person name="Kuo A."/>
            <person name="Liang C."/>
            <person name="Lipzen A."/>
            <person name="Lutzoni F."/>
            <person name="Magnuson J."/>
            <person name="Mondo S."/>
            <person name="Nolan M."/>
            <person name="Ohm R."/>
            <person name="Pangilinan J."/>
            <person name="Park H.-J."/>
            <person name="Ramirez L."/>
            <person name="Alfaro M."/>
            <person name="Sun H."/>
            <person name="Tritt A."/>
            <person name="Yoshinaga Y."/>
            <person name="Zwiers L.-H."/>
            <person name="Turgeon B."/>
            <person name="Goodwin S."/>
            <person name="Spatafora J."/>
            <person name="Crous P."/>
            <person name="Grigoriev I."/>
        </authorList>
    </citation>
    <scope>NUCLEOTIDE SEQUENCE</scope>
    <source>
        <strain evidence="1">ATCC 74209</strain>
    </source>
</reference>
<sequence length="174" mass="20860">MVGGSKVVPWDKFAKTIDFLITTKQYHHLRTNKLRHIPILRKHPGIYKTLWALIKSHRFCDSTDPRDKSTLFSVWKIRDWRHFETTRRLWYQTITLAYRRRALRQLCAIMSSYRNLLQLSHEQDPSRTLIPNLPSWVPDYAVDLNPCPLRYRGNNSPWKAHDGLRWRLNPPNMQ</sequence>
<protein>
    <submittedName>
        <fullName evidence="1">Uncharacterized protein</fullName>
    </submittedName>
</protein>
<organism evidence="1 2">
    <name type="scientific">Delitschia confertaspora ATCC 74209</name>
    <dbReference type="NCBI Taxonomy" id="1513339"/>
    <lineage>
        <taxon>Eukaryota</taxon>
        <taxon>Fungi</taxon>
        <taxon>Dikarya</taxon>
        <taxon>Ascomycota</taxon>
        <taxon>Pezizomycotina</taxon>
        <taxon>Dothideomycetes</taxon>
        <taxon>Pleosporomycetidae</taxon>
        <taxon>Pleosporales</taxon>
        <taxon>Delitschiaceae</taxon>
        <taxon>Delitschia</taxon>
    </lineage>
</organism>